<dbReference type="InterPro" id="IPR018306">
    <property type="entry name" value="Phage_T5_Orf172_DNA-bd"/>
</dbReference>
<dbReference type="Pfam" id="PF13455">
    <property type="entry name" value="MUG113"/>
    <property type="match status" value="1"/>
</dbReference>
<dbReference type="Proteomes" id="UP001206483">
    <property type="component" value="Unassembled WGS sequence"/>
</dbReference>
<evidence type="ECO:0000259" key="1">
    <source>
        <dbReference type="SMART" id="SM00974"/>
    </source>
</evidence>
<organism evidence="2 3">
    <name type="scientific">Kitasatospora paracochleata</name>
    <dbReference type="NCBI Taxonomy" id="58354"/>
    <lineage>
        <taxon>Bacteria</taxon>
        <taxon>Bacillati</taxon>
        <taxon>Actinomycetota</taxon>
        <taxon>Actinomycetes</taxon>
        <taxon>Kitasatosporales</taxon>
        <taxon>Streptomycetaceae</taxon>
        <taxon>Kitasatospora</taxon>
    </lineage>
</organism>
<comment type="caution">
    <text evidence="2">The sequence shown here is derived from an EMBL/GenBank/DDBJ whole genome shotgun (WGS) entry which is preliminary data.</text>
</comment>
<evidence type="ECO:0000313" key="3">
    <source>
        <dbReference type="Proteomes" id="UP001206483"/>
    </source>
</evidence>
<keyword evidence="3" id="KW-1185">Reference proteome</keyword>
<dbReference type="EMBL" id="JAMZDX010000002">
    <property type="protein sequence ID" value="MCP2309245.1"/>
    <property type="molecule type" value="Genomic_DNA"/>
</dbReference>
<reference evidence="2 3" key="1">
    <citation type="submission" date="2022-06" db="EMBL/GenBank/DDBJ databases">
        <title>Sequencing the genomes of 1000 actinobacteria strains.</title>
        <authorList>
            <person name="Klenk H.-P."/>
        </authorList>
    </citation>
    <scope>NUCLEOTIDE SEQUENCE [LARGE SCALE GENOMIC DNA]</scope>
    <source>
        <strain evidence="2 3">DSM 41656</strain>
    </source>
</reference>
<dbReference type="RefSeq" id="WP_253796237.1">
    <property type="nucleotide sequence ID" value="NZ_JAMZDX010000002.1"/>
</dbReference>
<dbReference type="SMART" id="SM00974">
    <property type="entry name" value="T5orf172"/>
    <property type="match status" value="1"/>
</dbReference>
<accession>A0ABT1IVT5</accession>
<evidence type="ECO:0000313" key="2">
    <source>
        <dbReference type="EMBL" id="MCP2309245.1"/>
    </source>
</evidence>
<proteinExistence type="predicted"/>
<gene>
    <name evidence="2" type="ORF">FHR36_002369</name>
</gene>
<protein>
    <recommendedName>
        <fullName evidence="1">Bacteriophage T5 Orf172 DNA-binding domain-containing protein</fullName>
    </recommendedName>
</protein>
<feature type="domain" description="Bacteriophage T5 Orf172 DNA-binding" evidence="1">
    <location>
        <begin position="72"/>
        <end position="144"/>
    </location>
</feature>
<sequence>MMADSSEVFSTFDDERLLVLRSWISPRDRVFLRQLRAAAQGQPSATVRPVPPGRSQHIPLRSRPAFTYVVGVEGSPLVKIGIAADPKKRLSGLQTAQPLLLSLLLVQQGDYERALHRRFSACRVRGEWFDLTDLGDPVEVVRVALAEIIQDE</sequence>
<name>A0ABT1IVT5_9ACTN</name>